<gene>
    <name evidence="3" type="ORF">F0P94_07255</name>
</gene>
<dbReference type="AlphaFoldDB" id="A0A5N1J152"/>
<name>A0A5N1J152_9BACT</name>
<keyword evidence="4" id="KW-1185">Reference proteome</keyword>
<dbReference type="Pfam" id="PF20469">
    <property type="entry name" value="OLD-like_TOPRIM"/>
    <property type="match status" value="1"/>
</dbReference>
<dbReference type="Pfam" id="PF13304">
    <property type="entry name" value="AAA_21"/>
    <property type="match status" value="1"/>
</dbReference>
<dbReference type="GO" id="GO:0016887">
    <property type="term" value="F:ATP hydrolysis activity"/>
    <property type="evidence" value="ECO:0007669"/>
    <property type="project" value="InterPro"/>
</dbReference>
<dbReference type="InterPro" id="IPR034139">
    <property type="entry name" value="TOPRIM_OLD"/>
</dbReference>
<dbReference type="PANTHER" id="PTHR43581:SF4">
    <property type="entry name" value="ATP_GTP PHOSPHATASE"/>
    <property type="match status" value="1"/>
</dbReference>
<evidence type="ECO:0000313" key="4">
    <source>
        <dbReference type="Proteomes" id="UP000326570"/>
    </source>
</evidence>
<dbReference type="InterPro" id="IPR051396">
    <property type="entry name" value="Bact_Antivir_Def_Nuclease"/>
</dbReference>
<dbReference type="Gene3D" id="3.40.50.300">
    <property type="entry name" value="P-loop containing nucleotide triphosphate hydrolases"/>
    <property type="match status" value="1"/>
</dbReference>
<feature type="domain" description="ATPase AAA-type core" evidence="1">
    <location>
        <begin position="35"/>
        <end position="333"/>
    </location>
</feature>
<feature type="domain" description="OLD protein-like TOPRIM" evidence="2">
    <location>
        <begin position="380"/>
        <end position="449"/>
    </location>
</feature>
<organism evidence="3 4">
    <name type="scientific">Adhaeribacter soli</name>
    <dbReference type="NCBI Taxonomy" id="2607655"/>
    <lineage>
        <taxon>Bacteria</taxon>
        <taxon>Pseudomonadati</taxon>
        <taxon>Bacteroidota</taxon>
        <taxon>Cytophagia</taxon>
        <taxon>Cytophagales</taxon>
        <taxon>Hymenobacteraceae</taxon>
        <taxon>Adhaeribacter</taxon>
    </lineage>
</organism>
<dbReference type="Proteomes" id="UP000326570">
    <property type="component" value="Unassembled WGS sequence"/>
</dbReference>
<protein>
    <submittedName>
        <fullName evidence="3">AAA family ATPase</fullName>
    </submittedName>
</protein>
<evidence type="ECO:0000259" key="2">
    <source>
        <dbReference type="Pfam" id="PF20469"/>
    </source>
</evidence>
<reference evidence="3 4" key="1">
    <citation type="submission" date="2019-09" db="EMBL/GenBank/DDBJ databases">
        <title>Genome sequence of Adhaeribacter sp. M2.</title>
        <authorList>
            <person name="Srinivasan S."/>
        </authorList>
    </citation>
    <scope>NUCLEOTIDE SEQUENCE [LARGE SCALE GENOMIC DNA]</scope>
    <source>
        <strain evidence="3 4">M2</strain>
    </source>
</reference>
<evidence type="ECO:0000313" key="3">
    <source>
        <dbReference type="EMBL" id="KAA9340138.1"/>
    </source>
</evidence>
<dbReference type="CDD" id="cd01026">
    <property type="entry name" value="TOPRIM_OLD"/>
    <property type="match status" value="1"/>
</dbReference>
<proteinExistence type="predicted"/>
<dbReference type="InterPro" id="IPR003959">
    <property type="entry name" value="ATPase_AAA_core"/>
</dbReference>
<dbReference type="InterPro" id="IPR027417">
    <property type="entry name" value="P-loop_NTPase"/>
</dbReference>
<accession>A0A5N1J152</accession>
<dbReference type="EMBL" id="VTWT01000003">
    <property type="protein sequence ID" value="KAA9340138.1"/>
    <property type="molecule type" value="Genomic_DNA"/>
</dbReference>
<sequence length="629" mass="70601">MHLSNLKLWNFRKFGSSGRIEPSKPNLNVPFQKGVNILIGENDSGKTAIIDAIKLVLKTHSAEWIRVDLDDFYEDVDELRIECLFEDLNEDEAKNFTEWLSWSGSGENAKPLLQLILRISRKGNRVLPFEVKAGPDTEGYPLTAEAREFLKATYLRPLRDANSELIPKRNSRLSQILAGHDAFKGRDNDHSFVDLIKRLNHEIGEYFNGKDPNGITLSDLKGKELKDSIDKLLGLFSNRKSKLSMSGSKLQSILEALCLLFDDCKNLGLGSHNLLFIAAELLHLQNSNHVLRLGLVEEIEAHLHPQVQMQVIETLQKEASSVQLIFTTHSPNIGSKIPLQNLIICQSGQAYPMGPSKTKLEETDYKFLQRFLDVTKANLFFSRGVILVEGWAEELLIPALAKKININLTEKGVSVINIGNTAFLRYAKVFQRQDEPEMKIPVAVITDVDVVPFEKIPTKEIEGPGGVKTNVPLSQLEINDLISQNTLSKESKYNGQVVKSYISPFWTLEYCISLSVKLRKIFFKSVLEALKDQKIDEGVVRLTAYDNAIQSLETHFNNWADSKEVIAYKIYDQILTGANDLGVAKDAISKSIIAQRFAENLESENADNLKTEASILYLLNAIEYAAGSN</sequence>
<dbReference type="RefSeq" id="WP_150903210.1">
    <property type="nucleotide sequence ID" value="NZ_VTWT01000003.1"/>
</dbReference>
<dbReference type="GO" id="GO:0005524">
    <property type="term" value="F:ATP binding"/>
    <property type="evidence" value="ECO:0007669"/>
    <property type="project" value="InterPro"/>
</dbReference>
<dbReference type="PANTHER" id="PTHR43581">
    <property type="entry name" value="ATP/GTP PHOSPHATASE"/>
    <property type="match status" value="1"/>
</dbReference>
<comment type="caution">
    <text evidence="3">The sequence shown here is derived from an EMBL/GenBank/DDBJ whole genome shotgun (WGS) entry which is preliminary data.</text>
</comment>
<dbReference type="SUPFAM" id="SSF52540">
    <property type="entry name" value="P-loop containing nucleoside triphosphate hydrolases"/>
    <property type="match status" value="1"/>
</dbReference>
<evidence type="ECO:0000259" key="1">
    <source>
        <dbReference type="Pfam" id="PF13304"/>
    </source>
</evidence>